<accession>K9EAA6</accession>
<comment type="caution">
    <text evidence="1">The sequence shown here is derived from an EMBL/GenBank/DDBJ whole genome shotgun (WGS) entry which is preliminary data.</text>
</comment>
<organism evidence="1 2">
    <name type="scientific">Alloiococcus otitis ATCC 51267</name>
    <dbReference type="NCBI Taxonomy" id="883081"/>
    <lineage>
        <taxon>Bacteria</taxon>
        <taxon>Bacillati</taxon>
        <taxon>Bacillota</taxon>
        <taxon>Bacilli</taxon>
        <taxon>Lactobacillales</taxon>
        <taxon>Carnobacteriaceae</taxon>
        <taxon>Alloiococcus</taxon>
    </lineage>
</organism>
<dbReference type="SUPFAM" id="SSF56300">
    <property type="entry name" value="Metallo-dependent phosphatases"/>
    <property type="match status" value="1"/>
</dbReference>
<dbReference type="InterPro" id="IPR029052">
    <property type="entry name" value="Metallo-depent_PP-like"/>
</dbReference>
<keyword evidence="2" id="KW-1185">Reference proteome</keyword>
<protein>
    <recommendedName>
        <fullName evidence="3">Calcineurin-like phosphoesterase domain-containing protein</fullName>
    </recommendedName>
</protein>
<dbReference type="STRING" id="883081.HMPREF9698_00201"/>
<evidence type="ECO:0000313" key="2">
    <source>
        <dbReference type="Proteomes" id="UP000009875"/>
    </source>
</evidence>
<sequence length="67" mass="7803">MRIGFVSDIHIDQIPLEGTEVLKLFGYWIKKNNLSHFVIGGDICQGQFKIVGFRQDKNVGFWQFNCR</sequence>
<dbReference type="Proteomes" id="UP000009875">
    <property type="component" value="Unassembled WGS sequence"/>
</dbReference>
<proteinExistence type="predicted"/>
<evidence type="ECO:0000313" key="1">
    <source>
        <dbReference type="EMBL" id="EKU94169.1"/>
    </source>
</evidence>
<dbReference type="EMBL" id="AGXA01000004">
    <property type="protein sequence ID" value="EKU94169.1"/>
    <property type="molecule type" value="Genomic_DNA"/>
</dbReference>
<dbReference type="AlphaFoldDB" id="K9EAA6"/>
<dbReference type="OrthoDB" id="113290at2"/>
<gene>
    <name evidence="1" type="ORF">HMPREF9698_00201</name>
</gene>
<dbReference type="HOGENOM" id="CLU_2802911_0_0_9"/>
<evidence type="ECO:0008006" key="3">
    <source>
        <dbReference type="Google" id="ProtNLM"/>
    </source>
</evidence>
<reference evidence="1 2" key="1">
    <citation type="submission" date="2012-09" db="EMBL/GenBank/DDBJ databases">
        <title>The Genome Sequence of Alloiococcus otitis ATCC 51267.</title>
        <authorList>
            <consortium name="The Broad Institute Genome Sequencing Platform"/>
            <person name="Earl A."/>
            <person name="Ward D."/>
            <person name="Feldgarden M."/>
            <person name="Gevers D."/>
            <person name="Huys G."/>
            <person name="Walker B."/>
            <person name="Young S.K."/>
            <person name="Zeng Q."/>
            <person name="Gargeya S."/>
            <person name="Fitzgerald M."/>
            <person name="Haas B."/>
            <person name="Abouelleil A."/>
            <person name="Alvarado L."/>
            <person name="Arachchi H.M."/>
            <person name="Berlin A.M."/>
            <person name="Chapman S.B."/>
            <person name="Goldberg J."/>
            <person name="Griggs A."/>
            <person name="Gujja S."/>
            <person name="Hansen M."/>
            <person name="Howarth C."/>
            <person name="Imamovic A."/>
            <person name="Larimer J."/>
            <person name="McCowen C."/>
            <person name="Montmayeur A."/>
            <person name="Murphy C."/>
            <person name="Neiman D."/>
            <person name="Pearson M."/>
            <person name="Priest M."/>
            <person name="Roberts A."/>
            <person name="Saif S."/>
            <person name="Shea T."/>
            <person name="Sisk P."/>
            <person name="Sykes S."/>
            <person name="Wortman J."/>
            <person name="Nusbaum C."/>
            <person name="Birren B."/>
        </authorList>
    </citation>
    <scope>NUCLEOTIDE SEQUENCE [LARGE SCALE GENOMIC DNA]</scope>
    <source>
        <strain evidence="1 2">ATCC 51267</strain>
    </source>
</reference>
<name>K9EAA6_9LACT</name>